<accession>A0A0C2G1B1</accession>
<proteinExistence type="predicted"/>
<evidence type="ECO:0000313" key="3">
    <source>
        <dbReference type="Proteomes" id="UP000054047"/>
    </source>
</evidence>
<evidence type="ECO:0000256" key="1">
    <source>
        <dbReference type="SAM" id="MobiDB-lite"/>
    </source>
</evidence>
<evidence type="ECO:0000313" key="2">
    <source>
        <dbReference type="EMBL" id="KIH50816.1"/>
    </source>
</evidence>
<dbReference type="AlphaFoldDB" id="A0A0C2G1B1"/>
<dbReference type="Proteomes" id="UP000054047">
    <property type="component" value="Unassembled WGS sequence"/>
</dbReference>
<keyword evidence="3" id="KW-1185">Reference proteome</keyword>
<dbReference type="EMBL" id="KN748535">
    <property type="protein sequence ID" value="KIH50816.1"/>
    <property type="molecule type" value="Genomic_DNA"/>
</dbReference>
<feature type="region of interest" description="Disordered" evidence="1">
    <location>
        <begin position="101"/>
        <end position="185"/>
    </location>
</feature>
<reference evidence="2 3" key="1">
    <citation type="submission" date="2013-12" db="EMBL/GenBank/DDBJ databases">
        <title>Draft genome of the parsitic nematode Ancylostoma duodenale.</title>
        <authorList>
            <person name="Mitreva M."/>
        </authorList>
    </citation>
    <scope>NUCLEOTIDE SEQUENCE [LARGE SCALE GENOMIC DNA]</scope>
    <source>
        <strain evidence="2 3">Zhejiang</strain>
    </source>
</reference>
<gene>
    <name evidence="2" type="ORF">ANCDUO_19102</name>
</gene>
<feature type="compositionally biased region" description="Polar residues" evidence="1">
    <location>
        <begin position="133"/>
        <end position="147"/>
    </location>
</feature>
<sequence length="205" mass="22603">MKSLALKYSLILYTDKIETTAPMTSDEAIQKLDSISPKAHESPFSQEAHDKVKKFVDEMKKAGLDEKTLIISNTRTEEEVKKLYEQGNVVGSDTENVAEKIVDFGREPIKPKTSRNPRTTETLETTPIEPKTSSKPGTSVASKTTKTTQKPSEKPSQKPSQKPSEKPTKPTKPTVPPGPTPSRTLFPWIRCTGVIELLDCCATAC</sequence>
<name>A0A0C2G1B1_9BILA</name>
<organism evidence="2 3">
    <name type="scientific">Ancylostoma duodenale</name>
    <dbReference type="NCBI Taxonomy" id="51022"/>
    <lineage>
        <taxon>Eukaryota</taxon>
        <taxon>Metazoa</taxon>
        <taxon>Ecdysozoa</taxon>
        <taxon>Nematoda</taxon>
        <taxon>Chromadorea</taxon>
        <taxon>Rhabditida</taxon>
        <taxon>Rhabditina</taxon>
        <taxon>Rhabditomorpha</taxon>
        <taxon>Strongyloidea</taxon>
        <taxon>Ancylostomatidae</taxon>
        <taxon>Ancylostomatinae</taxon>
        <taxon>Ancylostoma</taxon>
    </lineage>
</organism>
<feature type="compositionally biased region" description="Low complexity" evidence="1">
    <location>
        <begin position="117"/>
        <end position="131"/>
    </location>
</feature>
<feature type="compositionally biased region" description="Basic and acidic residues" evidence="1">
    <location>
        <begin position="101"/>
        <end position="110"/>
    </location>
</feature>
<dbReference type="OrthoDB" id="5871835at2759"/>
<protein>
    <submittedName>
        <fullName evidence="2">Uncharacterized protein</fullName>
    </submittedName>
</protein>